<accession>A0A9R1X889</accession>
<comment type="caution">
    <text evidence="1">The sequence shown here is derived from an EMBL/GenBank/DDBJ whole genome shotgun (WGS) entry which is preliminary data.</text>
</comment>
<proteinExistence type="predicted"/>
<name>A0A9R1X889_LACSA</name>
<keyword evidence="2" id="KW-1185">Reference proteome</keyword>
<dbReference type="AlphaFoldDB" id="A0A9R1X889"/>
<organism evidence="1 2">
    <name type="scientific">Lactuca sativa</name>
    <name type="common">Garden lettuce</name>
    <dbReference type="NCBI Taxonomy" id="4236"/>
    <lineage>
        <taxon>Eukaryota</taxon>
        <taxon>Viridiplantae</taxon>
        <taxon>Streptophyta</taxon>
        <taxon>Embryophyta</taxon>
        <taxon>Tracheophyta</taxon>
        <taxon>Spermatophyta</taxon>
        <taxon>Magnoliopsida</taxon>
        <taxon>eudicotyledons</taxon>
        <taxon>Gunneridae</taxon>
        <taxon>Pentapetalae</taxon>
        <taxon>asterids</taxon>
        <taxon>campanulids</taxon>
        <taxon>Asterales</taxon>
        <taxon>Asteraceae</taxon>
        <taxon>Cichorioideae</taxon>
        <taxon>Cichorieae</taxon>
        <taxon>Lactucinae</taxon>
        <taxon>Lactuca</taxon>
    </lineage>
</organism>
<reference evidence="1 2" key="1">
    <citation type="journal article" date="2017" name="Nat. Commun.">
        <title>Genome assembly with in vitro proximity ligation data and whole-genome triplication in lettuce.</title>
        <authorList>
            <person name="Reyes-Chin-Wo S."/>
            <person name="Wang Z."/>
            <person name="Yang X."/>
            <person name="Kozik A."/>
            <person name="Arikit S."/>
            <person name="Song C."/>
            <person name="Xia L."/>
            <person name="Froenicke L."/>
            <person name="Lavelle D.O."/>
            <person name="Truco M.J."/>
            <person name="Xia R."/>
            <person name="Zhu S."/>
            <person name="Xu C."/>
            <person name="Xu H."/>
            <person name="Xu X."/>
            <person name="Cox K."/>
            <person name="Korf I."/>
            <person name="Meyers B.C."/>
            <person name="Michelmore R.W."/>
        </authorList>
    </citation>
    <scope>NUCLEOTIDE SEQUENCE [LARGE SCALE GENOMIC DNA]</scope>
    <source>
        <strain evidence="2">cv. Salinas</strain>
        <tissue evidence="1">Seedlings</tissue>
    </source>
</reference>
<sequence length="88" mass="10509">MLINVTPFSIFSQPNIIWNWIKISFLPTKRHLGYLTFPHFLMNCIGHNHCLKNCFQILSSYGIKKFVRAQQDFVMEWTLKKEDVMLVF</sequence>
<gene>
    <name evidence="1" type="ORF">LSAT_V11C600299920</name>
</gene>
<protein>
    <submittedName>
        <fullName evidence="1">Uncharacterized protein</fullName>
    </submittedName>
</protein>
<dbReference type="Proteomes" id="UP000235145">
    <property type="component" value="Unassembled WGS sequence"/>
</dbReference>
<evidence type="ECO:0000313" key="1">
    <source>
        <dbReference type="EMBL" id="KAJ0199292.1"/>
    </source>
</evidence>
<dbReference type="EMBL" id="NBSK02000006">
    <property type="protein sequence ID" value="KAJ0199292.1"/>
    <property type="molecule type" value="Genomic_DNA"/>
</dbReference>
<evidence type="ECO:0000313" key="2">
    <source>
        <dbReference type="Proteomes" id="UP000235145"/>
    </source>
</evidence>